<comment type="caution">
    <text evidence="1">The sequence shown here is derived from an EMBL/GenBank/DDBJ whole genome shotgun (WGS) entry which is preliminary data.</text>
</comment>
<sequence>MATRAWAAATAALNPPLLTRGSCSRALSASPARRSAAAGLRLRSRRPRLAKFECRRAKNAGYDDYKFPDPIPEFAEQETNKFREHMAWRLEQKKDDYFGEHVEEIVDICTQACTRCQILGSFLANDYCGPGTLLVHPFLDMKGEIKERGLPGQSPADGAPINPDPCRSKLHAATTNSPLTKSTPACGGCRNCERELAVHSSFSGDGDLKTTASTSMLVPRRAGRAAAGWPGPCHSKGLEPDDASEVDDEAAAGVRGASLKDTAAWVLCF</sequence>
<accession>A0A3L6TAX6</accession>
<evidence type="ECO:0000313" key="2">
    <source>
        <dbReference type="Proteomes" id="UP000275267"/>
    </source>
</evidence>
<keyword evidence="2" id="KW-1185">Reference proteome</keyword>
<dbReference type="AlphaFoldDB" id="A0A3L6TAX6"/>
<evidence type="ECO:0000313" key="1">
    <source>
        <dbReference type="EMBL" id="RLN34310.1"/>
    </source>
</evidence>
<dbReference type="OrthoDB" id="1924990at2759"/>
<dbReference type="GO" id="GO:0010468">
    <property type="term" value="P:regulation of gene expression"/>
    <property type="evidence" value="ECO:0007669"/>
    <property type="project" value="InterPro"/>
</dbReference>
<name>A0A3L6TAX6_PANMI</name>
<dbReference type="EMBL" id="PQIB02000002">
    <property type="protein sequence ID" value="RLN34310.1"/>
    <property type="molecule type" value="Genomic_DNA"/>
</dbReference>
<dbReference type="PANTHER" id="PTHR35987:SF2">
    <property type="entry name" value="PROTEIN PLASTID REDOX INSENSITIVE 2, CHLOROPLASTIC"/>
    <property type="match status" value="1"/>
</dbReference>
<dbReference type="InterPro" id="IPR039349">
    <property type="entry name" value="PRIN2"/>
</dbReference>
<organism evidence="1 2">
    <name type="scientific">Panicum miliaceum</name>
    <name type="common">Proso millet</name>
    <name type="synonym">Broomcorn millet</name>
    <dbReference type="NCBI Taxonomy" id="4540"/>
    <lineage>
        <taxon>Eukaryota</taxon>
        <taxon>Viridiplantae</taxon>
        <taxon>Streptophyta</taxon>
        <taxon>Embryophyta</taxon>
        <taxon>Tracheophyta</taxon>
        <taxon>Spermatophyta</taxon>
        <taxon>Magnoliopsida</taxon>
        <taxon>Liliopsida</taxon>
        <taxon>Poales</taxon>
        <taxon>Poaceae</taxon>
        <taxon>PACMAD clade</taxon>
        <taxon>Panicoideae</taxon>
        <taxon>Panicodae</taxon>
        <taxon>Paniceae</taxon>
        <taxon>Panicinae</taxon>
        <taxon>Panicum</taxon>
        <taxon>Panicum sect. Panicum</taxon>
    </lineage>
</organism>
<dbReference type="STRING" id="4540.A0A3L6TAX6"/>
<dbReference type="Proteomes" id="UP000275267">
    <property type="component" value="Unassembled WGS sequence"/>
</dbReference>
<gene>
    <name evidence="1" type="ORF">C2845_PM03G33520</name>
</gene>
<dbReference type="PANTHER" id="PTHR35987">
    <property type="entry name" value="PROTEIN PLASTID REDOX INSENSITIVE 2, CHLOROPLASTIC-RELATED"/>
    <property type="match status" value="1"/>
</dbReference>
<proteinExistence type="predicted"/>
<protein>
    <submittedName>
        <fullName evidence="1">Uncharacterized protein</fullName>
    </submittedName>
</protein>
<reference evidence="2" key="1">
    <citation type="journal article" date="2019" name="Nat. Commun.">
        <title>The genome of broomcorn millet.</title>
        <authorList>
            <person name="Zou C."/>
            <person name="Miki D."/>
            <person name="Li D."/>
            <person name="Tang Q."/>
            <person name="Xiao L."/>
            <person name="Rajput S."/>
            <person name="Deng P."/>
            <person name="Jia W."/>
            <person name="Huang R."/>
            <person name="Zhang M."/>
            <person name="Sun Y."/>
            <person name="Hu J."/>
            <person name="Fu X."/>
            <person name="Schnable P.S."/>
            <person name="Li F."/>
            <person name="Zhang H."/>
            <person name="Feng B."/>
            <person name="Zhu X."/>
            <person name="Liu R."/>
            <person name="Schnable J.C."/>
            <person name="Zhu J.-K."/>
            <person name="Zhang H."/>
        </authorList>
    </citation>
    <scope>NUCLEOTIDE SEQUENCE [LARGE SCALE GENOMIC DNA]</scope>
</reference>